<name>A0A2A4MFN0_9GAMM</name>
<dbReference type="InterPro" id="IPR000160">
    <property type="entry name" value="GGDEF_dom"/>
</dbReference>
<dbReference type="SUPFAM" id="SSF55073">
    <property type="entry name" value="Nucleotide cyclase"/>
    <property type="match status" value="1"/>
</dbReference>
<evidence type="ECO:0000313" key="5">
    <source>
        <dbReference type="EMBL" id="PCH58905.1"/>
    </source>
</evidence>
<feature type="transmembrane region" description="Helical" evidence="3">
    <location>
        <begin position="137"/>
        <end position="154"/>
    </location>
</feature>
<feature type="transmembrane region" description="Helical" evidence="3">
    <location>
        <begin position="113"/>
        <end position="131"/>
    </location>
</feature>
<dbReference type="PANTHER" id="PTHR45138:SF9">
    <property type="entry name" value="DIGUANYLATE CYCLASE DGCM-RELATED"/>
    <property type="match status" value="1"/>
</dbReference>
<accession>A0A2A4MFN0</accession>
<organism evidence="5 6">
    <name type="scientific">SAR86 cluster bacterium</name>
    <dbReference type="NCBI Taxonomy" id="2030880"/>
    <lineage>
        <taxon>Bacteria</taxon>
        <taxon>Pseudomonadati</taxon>
        <taxon>Pseudomonadota</taxon>
        <taxon>Gammaproteobacteria</taxon>
        <taxon>SAR86 cluster</taxon>
    </lineage>
</organism>
<dbReference type="PROSITE" id="PS50887">
    <property type="entry name" value="GGDEF"/>
    <property type="match status" value="1"/>
</dbReference>
<proteinExistence type="predicted"/>
<dbReference type="GO" id="GO:0052621">
    <property type="term" value="F:diguanylate cyclase activity"/>
    <property type="evidence" value="ECO:0007669"/>
    <property type="project" value="UniProtKB-EC"/>
</dbReference>
<reference evidence="6" key="1">
    <citation type="submission" date="2017-08" db="EMBL/GenBank/DDBJ databases">
        <title>A dynamic microbial community with high functional redundancy inhabits the cold, oxic subseafloor aquifer.</title>
        <authorList>
            <person name="Tully B.J."/>
            <person name="Wheat C.G."/>
            <person name="Glazer B.T."/>
            <person name="Huber J.A."/>
        </authorList>
    </citation>
    <scope>NUCLEOTIDE SEQUENCE [LARGE SCALE GENOMIC DNA]</scope>
</reference>
<feature type="non-terminal residue" evidence="5">
    <location>
        <position position="371"/>
    </location>
</feature>
<dbReference type="InterPro" id="IPR043128">
    <property type="entry name" value="Rev_trsase/Diguanyl_cyclase"/>
</dbReference>
<dbReference type="GO" id="GO:0043709">
    <property type="term" value="P:cell adhesion involved in single-species biofilm formation"/>
    <property type="evidence" value="ECO:0007669"/>
    <property type="project" value="TreeGrafter"/>
</dbReference>
<dbReference type="CDD" id="cd01949">
    <property type="entry name" value="GGDEF"/>
    <property type="match status" value="1"/>
</dbReference>
<dbReference type="EMBL" id="NVQR01000149">
    <property type="protein sequence ID" value="PCH58905.1"/>
    <property type="molecule type" value="Genomic_DNA"/>
</dbReference>
<dbReference type="NCBIfam" id="TIGR00254">
    <property type="entry name" value="GGDEF"/>
    <property type="match status" value="1"/>
</dbReference>
<dbReference type="InterPro" id="IPR029787">
    <property type="entry name" value="Nucleotide_cyclase"/>
</dbReference>
<dbReference type="Pfam" id="PF00990">
    <property type="entry name" value="GGDEF"/>
    <property type="match status" value="1"/>
</dbReference>
<evidence type="ECO:0000313" key="6">
    <source>
        <dbReference type="Proteomes" id="UP000218172"/>
    </source>
</evidence>
<keyword evidence="3" id="KW-0812">Transmembrane</keyword>
<dbReference type="EC" id="2.7.7.65" evidence="1"/>
<feature type="transmembrane region" description="Helical" evidence="3">
    <location>
        <begin position="78"/>
        <end position="101"/>
    </location>
</feature>
<comment type="catalytic activity">
    <reaction evidence="2">
        <text>2 GTP = 3',3'-c-di-GMP + 2 diphosphate</text>
        <dbReference type="Rhea" id="RHEA:24898"/>
        <dbReference type="ChEBI" id="CHEBI:33019"/>
        <dbReference type="ChEBI" id="CHEBI:37565"/>
        <dbReference type="ChEBI" id="CHEBI:58805"/>
        <dbReference type="EC" id="2.7.7.65"/>
    </reaction>
</comment>
<evidence type="ECO:0000259" key="4">
    <source>
        <dbReference type="PROSITE" id="PS50887"/>
    </source>
</evidence>
<evidence type="ECO:0000256" key="2">
    <source>
        <dbReference type="ARBA" id="ARBA00034247"/>
    </source>
</evidence>
<feature type="transmembrane region" description="Helical" evidence="3">
    <location>
        <begin position="161"/>
        <end position="180"/>
    </location>
</feature>
<sequence>MLDNNDIAQDIMAESPSEYSNQLEQGFKALQFPSKLEQDFNQFYYLRNLPRNKSGAWVALFVVIAMSISDTFRLPAELWTITGFLHLIQALIIIYILQKLYGGSDDLQMKTKLFIGILSIGFITTAITSLINSKGYFSPNTATILNLMYCYLILGFTIRRALLSAMLITVSSIVFFTILQPEGFNHILNIVHLVFINAFCATASYFIEHVSRENFLRFNLLKELALFDELTSLYNRRAFHNHINSLYKQSKREKKNFSIGFIDVDNFKKFNDDFGHLEGDKALRIISECLNKLIKRPLDMVARYGGEEFAVLWYDCDVNKAKQLADAMRKAVLDLNIEHPKSSSLKKISISLGVCDVRTHPELDIQLFLSQ</sequence>
<protein>
    <recommendedName>
        <fullName evidence="1">diguanylate cyclase</fullName>
        <ecNumber evidence="1">2.7.7.65</ecNumber>
    </recommendedName>
</protein>
<comment type="caution">
    <text evidence="5">The sequence shown here is derived from an EMBL/GenBank/DDBJ whole genome shotgun (WGS) entry which is preliminary data.</text>
</comment>
<dbReference type="Gene3D" id="3.30.70.270">
    <property type="match status" value="1"/>
</dbReference>
<dbReference type="GO" id="GO:1902201">
    <property type="term" value="P:negative regulation of bacterial-type flagellum-dependent cell motility"/>
    <property type="evidence" value="ECO:0007669"/>
    <property type="project" value="TreeGrafter"/>
</dbReference>
<keyword evidence="3" id="KW-0472">Membrane</keyword>
<feature type="domain" description="GGDEF" evidence="4">
    <location>
        <begin position="255"/>
        <end position="371"/>
    </location>
</feature>
<dbReference type="PANTHER" id="PTHR45138">
    <property type="entry name" value="REGULATORY COMPONENTS OF SENSORY TRANSDUCTION SYSTEM"/>
    <property type="match status" value="1"/>
</dbReference>
<gene>
    <name evidence="5" type="ORF">COC19_08120</name>
</gene>
<keyword evidence="3" id="KW-1133">Transmembrane helix</keyword>
<evidence type="ECO:0000256" key="3">
    <source>
        <dbReference type="SAM" id="Phobius"/>
    </source>
</evidence>
<feature type="transmembrane region" description="Helical" evidence="3">
    <location>
        <begin position="186"/>
        <end position="207"/>
    </location>
</feature>
<dbReference type="GO" id="GO:0005886">
    <property type="term" value="C:plasma membrane"/>
    <property type="evidence" value="ECO:0007669"/>
    <property type="project" value="TreeGrafter"/>
</dbReference>
<dbReference type="SMART" id="SM00267">
    <property type="entry name" value="GGDEF"/>
    <property type="match status" value="1"/>
</dbReference>
<dbReference type="AlphaFoldDB" id="A0A2A4MFN0"/>
<dbReference type="Proteomes" id="UP000218172">
    <property type="component" value="Unassembled WGS sequence"/>
</dbReference>
<evidence type="ECO:0000256" key="1">
    <source>
        <dbReference type="ARBA" id="ARBA00012528"/>
    </source>
</evidence>
<dbReference type="InterPro" id="IPR050469">
    <property type="entry name" value="Diguanylate_Cyclase"/>
</dbReference>
<feature type="transmembrane region" description="Helical" evidence="3">
    <location>
        <begin position="54"/>
        <end position="72"/>
    </location>
</feature>